<dbReference type="Pfam" id="PF07519">
    <property type="entry name" value="Tannase"/>
    <property type="match status" value="1"/>
</dbReference>
<gene>
    <name evidence="9" type="ORF">TGAMA5MH_01894</name>
</gene>
<reference evidence="9 10" key="1">
    <citation type="submission" date="2017-02" db="EMBL/GenBank/DDBJ databases">
        <title>Genomes of Trichoderma spp. with biocontrol activity.</title>
        <authorList>
            <person name="Gardiner D."/>
            <person name="Kazan K."/>
            <person name="Vos C."/>
            <person name="Harvey P."/>
        </authorList>
    </citation>
    <scope>NUCLEOTIDE SEQUENCE [LARGE SCALE GENOMIC DNA]</scope>
    <source>
        <strain evidence="9 10">A5MH</strain>
    </source>
</reference>
<dbReference type="GO" id="GO:0046872">
    <property type="term" value="F:metal ion binding"/>
    <property type="evidence" value="ECO:0007669"/>
    <property type="project" value="UniProtKB-KW"/>
</dbReference>
<evidence type="ECO:0000256" key="7">
    <source>
        <dbReference type="ARBA" id="ARBA00023157"/>
    </source>
</evidence>
<organism evidence="9 10">
    <name type="scientific">Trichoderma gamsii</name>
    <dbReference type="NCBI Taxonomy" id="398673"/>
    <lineage>
        <taxon>Eukaryota</taxon>
        <taxon>Fungi</taxon>
        <taxon>Dikarya</taxon>
        <taxon>Ascomycota</taxon>
        <taxon>Pezizomycotina</taxon>
        <taxon>Sordariomycetes</taxon>
        <taxon>Hypocreomycetidae</taxon>
        <taxon>Hypocreales</taxon>
        <taxon>Hypocreaceae</taxon>
        <taxon>Trichoderma</taxon>
    </lineage>
</organism>
<dbReference type="InterPro" id="IPR011118">
    <property type="entry name" value="Tannase/feruloyl_esterase"/>
</dbReference>
<keyword evidence="6" id="KW-0106">Calcium</keyword>
<proteinExistence type="inferred from homology"/>
<keyword evidence="5 8" id="KW-0378">Hydrolase</keyword>
<feature type="signal peptide" evidence="8">
    <location>
        <begin position="1"/>
        <end position="17"/>
    </location>
</feature>
<evidence type="ECO:0000256" key="3">
    <source>
        <dbReference type="ARBA" id="ARBA00022723"/>
    </source>
</evidence>
<dbReference type="OrthoDB" id="4875965at2759"/>
<evidence type="ECO:0000313" key="10">
    <source>
        <dbReference type="Proteomes" id="UP000236546"/>
    </source>
</evidence>
<evidence type="ECO:0000256" key="5">
    <source>
        <dbReference type="ARBA" id="ARBA00022801"/>
    </source>
</evidence>
<dbReference type="AlphaFoldDB" id="A0A2K0TN35"/>
<keyword evidence="2" id="KW-0719">Serine esterase</keyword>
<dbReference type="Proteomes" id="UP000236546">
    <property type="component" value="Unassembled WGS sequence"/>
</dbReference>
<evidence type="ECO:0000256" key="1">
    <source>
        <dbReference type="ARBA" id="ARBA00006249"/>
    </source>
</evidence>
<dbReference type="EMBL" id="MTYH01000014">
    <property type="protein sequence ID" value="PNP46941.1"/>
    <property type="molecule type" value="Genomic_DNA"/>
</dbReference>
<dbReference type="SUPFAM" id="SSF53474">
    <property type="entry name" value="alpha/beta-Hydrolases"/>
    <property type="match status" value="1"/>
</dbReference>
<comment type="caution">
    <text evidence="9">The sequence shown here is derived from an EMBL/GenBank/DDBJ whole genome shotgun (WGS) entry which is preliminary data.</text>
</comment>
<protein>
    <recommendedName>
        <fullName evidence="8">Carboxylic ester hydrolase</fullName>
        <ecNumber evidence="8">3.1.1.-</ecNumber>
    </recommendedName>
</protein>
<dbReference type="PANTHER" id="PTHR33938">
    <property type="entry name" value="FERULOYL ESTERASE B-RELATED"/>
    <property type="match status" value="1"/>
</dbReference>
<keyword evidence="3" id="KW-0479">Metal-binding</keyword>
<keyword evidence="4 8" id="KW-0732">Signal</keyword>
<evidence type="ECO:0000256" key="4">
    <source>
        <dbReference type="ARBA" id="ARBA00022729"/>
    </source>
</evidence>
<keyword evidence="7" id="KW-1015">Disulfide bond</keyword>
<evidence type="ECO:0000256" key="6">
    <source>
        <dbReference type="ARBA" id="ARBA00022837"/>
    </source>
</evidence>
<feature type="chain" id="PRO_5014208002" description="Carboxylic ester hydrolase" evidence="8">
    <location>
        <begin position="18"/>
        <end position="549"/>
    </location>
</feature>
<dbReference type="EC" id="3.1.1.-" evidence="8"/>
<dbReference type="InterPro" id="IPR029058">
    <property type="entry name" value="AB_hydrolase_fold"/>
</dbReference>
<name>A0A2K0TN35_9HYPO</name>
<accession>A0A2K0TN35</accession>
<comment type="similarity">
    <text evidence="1 8">Belongs to the tannase family.</text>
</comment>
<evidence type="ECO:0000313" key="9">
    <source>
        <dbReference type="EMBL" id="PNP46941.1"/>
    </source>
</evidence>
<evidence type="ECO:0000256" key="2">
    <source>
        <dbReference type="ARBA" id="ARBA00022487"/>
    </source>
</evidence>
<dbReference type="GO" id="GO:0030600">
    <property type="term" value="F:feruloyl esterase activity"/>
    <property type="evidence" value="ECO:0007669"/>
    <property type="project" value="UniProtKB-ARBA"/>
</dbReference>
<evidence type="ECO:0000256" key="8">
    <source>
        <dbReference type="RuleBase" id="RU361238"/>
    </source>
</evidence>
<dbReference type="PANTHER" id="PTHR33938:SF2">
    <property type="entry name" value="CARBOXYLIC ESTER HYDROLASE"/>
    <property type="match status" value="1"/>
</dbReference>
<sequence length="549" mass="59534">MKALLFTFAYALHSVAAISLPVHSDSDESVQATCSSSTFTKVLPQGASIEKVATVPQNGQYGEGAADLNYPYNPTGLPALCAVTVKVVSSNESSYRFGLFLPSSSQWTGRLLAIGNGGFGGGINWLDMGPGTHLGFATVSTDTGHNSATADVTWALNNEDTKSDWGWRAMHGSVQLAKTLTQAYYGASIKYSYYSGCSTGGRQGLKEIQTSPDTFDGALIGAAAWYTSHLNNYVVQLGMYNLPVTDPKHIPLALFSVLGAEVIRQCDGVDGVADGIVSSPELCNFDYTPIRCKGSASSNCLTDAQIVTAKKIYNDWYSSVDGRWLANGLTYSSEDQWSLYLNGTAPHAFGVEYVQNFLLNDPNWDWRTFNESLVTFAEQHDPGNPTADQVNISPFKNRGGKIIMYHGQSDGVVPTRISETYYNRTIDYFGSLQSTQDFFRLFLIPGMQHCALTTVGAPWNIGATFQPTTMATNLWSVPGFQDKQHDALLALVDWVENGNAVKQIVATSWNSLINPNSGVHAQRPLCPWPQKAKYSGAGSVNDAKNWACA</sequence>